<dbReference type="AlphaFoldDB" id="A0A315V8W8"/>
<reference evidence="2 3" key="1">
    <citation type="journal article" date="2018" name="G3 (Bethesda)">
        <title>A High-Quality Reference Genome for the Invasive Mosquitofish Gambusia affinis Using a Chicago Library.</title>
        <authorList>
            <person name="Hoffberg S.L."/>
            <person name="Troendle N.J."/>
            <person name="Glenn T.C."/>
            <person name="Mahmud O."/>
            <person name="Louha S."/>
            <person name="Chalopin D."/>
            <person name="Bennetzen J.L."/>
            <person name="Mauricio R."/>
        </authorList>
    </citation>
    <scope>NUCLEOTIDE SEQUENCE [LARGE SCALE GENOMIC DNA]</scope>
    <source>
        <strain evidence="2">NE01/NJP1002.9</strain>
        <tissue evidence="2">Muscle</tissue>
    </source>
</reference>
<gene>
    <name evidence="2" type="ORF">CCH79_00015889</name>
</gene>
<comment type="caution">
    <text evidence="2">The sequence shown here is derived from an EMBL/GenBank/DDBJ whole genome shotgun (WGS) entry which is preliminary data.</text>
</comment>
<proteinExistence type="predicted"/>
<sequence length="239" mass="27881">MSYERPQNFNGGMRPEPWDWRAGQHQPPIDLQRELQRLSSLLEIQTARWFEENQKVAYVQRELDNTKAELQRQIRLKEMKRKLPTAEGFSSSESLGPADIASQVHSNIKHKQKMLLQQEFEQLKAAHSASKEVFVSQIRAEKAKNEALQQELNEVNEKTELQDEELEPPRRKVARRLERNGKKDTNNISDPAAMNMDKPLEETLSRDTEVNHAPPEEMKRRTRRSSRRTSGSSRRTSRT</sequence>
<feature type="compositionally biased region" description="Basic and acidic residues" evidence="1">
    <location>
        <begin position="198"/>
        <end position="219"/>
    </location>
</feature>
<feature type="region of interest" description="Disordered" evidence="1">
    <location>
        <begin position="1"/>
        <end position="24"/>
    </location>
</feature>
<feature type="region of interest" description="Disordered" evidence="1">
    <location>
        <begin position="151"/>
        <end position="239"/>
    </location>
</feature>
<keyword evidence="3" id="KW-1185">Reference proteome</keyword>
<evidence type="ECO:0000313" key="3">
    <source>
        <dbReference type="Proteomes" id="UP000250572"/>
    </source>
</evidence>
<name>A0A315V8W8_GAMAF</name>
<dbReference type="EMBL" id="NHOQ01002060">
    <property type="protein sequence ID" value="PWA19827.1"/>
    <property type="molecule type" value="Genomic_DNA"/>
</dbReference>
<evidence type="ECO:0000313" key="2">
    <source>
        <dbReference type="EMBL" id="PWA19827.1"/>
    </source>
</evidence>
<dbReference type="Proteomes" id="UP000250572">
    <property type="component" value="Unassembled WGS sequence"/>
</dbReference>
<organism evidence="2 3">
    <name type="scientific">Gambusia affinis</name>
    <name type="common">Western mosquitofish</name>
    <name type="synonym">Heterandria affinis</name>
    <dbReference type="NCBI Taxonomy" id="33528"/>
    <lineage>
        <taxon>Eukaryota</taxon>
        <taxon>Metazoa</taxon>
        <taxon>Chordata</taxon>
        <taxon>Craniata</taxon>
        <taxon>Vertebrata</taxon>
        <taxon>Euteleostomi</taxon>
        <taxon>Actinopterygii</taxon>
        <taxon>Neopterygii</taxon>
        <taxon>Teleostei</taxon>
        <taxon>Neoteleostei</taxon>
        <taxon>Acanthomorphata</taxon>
        <taxon>Ovalentaria</taxon>
        <taxon>Atherinomorphae</taxon>
        <taxon>Cyprinodontiformes</taxon>
        <taxon>Poeciliidae</taxon>
        <taxon>Poeciliinae</taxon>
        <taxon>Gambusia</taxon>
    </lineage>
</organism>
<evidence type="ECO:0000256" key="1">
    <source>
        <dbReference type="SAM" id="MobiDB-lite"/>
    </source>
</evidence>
<feature type="compositionally biased region" description="Basic and acidic residues" evidence="1">
    <location>
        <begin position="155"/>
        <end position="185"/>
    </location>
</feature>
<feature type="compositionally biased region" description="Polar residues" evidence="1">
    <location>
        <begin position="1"/>
        <end position="10"/>
    </location>
</feature>
<accession>A0A315V8W8</accession>
<protein>
    <submittedName>
        <fullName evidence="2">Uncharacterized protein</fullName>
    </submittedName>
</protein>
<feature type="compositionally biased region" description="Low complexity" evidence="1">
    <location>
        <begin position="228"/>
        <end position="239"/>
    </location>
</feature>